<reference evidence="3 4" key="1">
    <citation type="submission" date="2019-08" db="EMBL/GenBank/DDBJ databases">
        <title>Deep-cultivation of Planctomycetes and their phenomic and genomic characterization uncovers novel biology.</title>
        <authorList>
            <person name="Wiegand S."/>
            <person name="Jogler M."/>
            <person name="Boedeker C."/>
            <person name="Pinto D."/>
            <person name="Vollmers J."/>
            <person name="Rivas-Marin E."/>
            <person name="Kohn T."/>
            <person name="Peeters S.H."/>
            <person name="Heuer A."/>
            <person name="Rast P."/>
            <person name="Oberbeckmann S."/>
            <person name="Bunk B."/>
            <person name="Jeske O."/>
            <person name="Meyerdierks A."/>
            <person name="Storesund J.E."/>
            <person name="Kallscheuer N."/>
            <person name="Luecker S."/>
            <person name="Lage O.M."/>
            <person name="Pohl T."/>
            <person name="Merkel B.J."/>
            <person name="Hornburger P."/>
            <person name="Mueller R.-W."/>
            <person name="Bruemmer F."/>
            <person name="Labrenz M."/>
            <person name="Spormann A.M."/>
            <person name="Op den Camp H."/>
            <person name="Overmann J."/>
            <person name="Amann R."/>
            <person name="Jetten M.S.M."/>
            <person name="Mascher T."/>
            <person name="Medema M.H."/>
            <person name="Devos D.P."/>
            <person name="Kaster A.-K."/>
            <person name="Ovreas L."/>
            <person name="Rohde M."/>
            <person name="Galperin M.Y."/>
            <person name="Jogler C."/>
        </authorList>
    </citation>
    <scope>NUCLEOTIDE SEQUENCE [LARGE SCALE GENOMIC DNA]</scope>
    <source>
        <strain evidence="3 4">UC8</strain>
    </source>
</reference>
<dbReference type="EMBL" id="CP042914">
    <property type="protein sequence ID" value="QEG41288.1"/>
    <property type="molecule type" value="Genomic_DNA"/>
</dbReference>
<evidence type="ECO:0000256" key="2">
    <source>
        <dbReference type="SAM" id="SignalP"/>
    </source>
</evidence>
<feature type="compositionally biased region" description="Polar residues" evidence="1">
    <location>
        <begin position="167"/>
        <end position="179"/>
    </location>
</feature>
<evidence type="ECO:0000256" key="1">
    <source>
        <dbReference type="SAM" id="MobiDB-lite"/>
    </source>
</evidence>
<sequence length="248" mass="26982" precursor="true">MPTQSIAISAVAFLFAIYFAEPVAAQYHHDHEFHHGGVDGHAHDYRHGFYHHADHYCQDYGGHAHYHDNYYLGHSGLDTYCPATSDCPSQYQPRAALGSPYLGDRSFQNVPFNDAPTYDEGSLVQPHDRAGHDHDSDSYDGHSHGPVSPGGAVAPSDRGYLAPPSLPSASTGNFSSQQDFLRDQYRRDDSRPIASPPPSTFAPGPVAPPSRSNQSQFDSPLPSTSQRDPSVQPSDGSIRIDTPPPASF</sequence>
<organism evidence="3 4">
    <name type="scientific">Roseimaritima ulvae</name>
    <dbReference type="NCBI Taxonomy" id="980254"/>
    <lineage>
        <taxon>Bacteria</taxon>
        <taxon>Pseudomonadati</taxon>
        <taxon>Planctomycetota</taxon>
        <taxon>Planctomycetia</taxon>
        <taxon>Pirellulales</taxon>
        <taxon>Pirellulaceae</taxon>
        <taxon>Roseimaritima</taxon>
    </lineage>
</organism>
<feature type="compositionally biased region" description="Basic and acidic residues" evidence="1">
    <location>
        <begin position="180"/>
        <end position="191"/>
    </location>
</feature>
<gene>
    <name evidence="3" type="ORF">UC8_33070</name>
</gene>
<feature type="chain" id="PRO_5023129246" evidence="2">
    <location>
        <begin position="26"/>
        <end position="248"/>
    </location>
</feature>
<feature type="compositionally biased region" description="Polar residues" evidence="1">
    <location>
        <begin position="210"/>
        <end position="235"/>
    </location>
</feature>
<feature type="signal peptide" evidence="2">
    <location>
        <begin position="1"/>
        <end position="25"/>
    </location>
</feature>
<name>A0A5B9QQJ9_9BACT</name>
<proteinExistence type="predicted"/>
<protein>
    <submittedName>
        <fullName evidence="3">Uncharacterized protein</fullName>
    </submittedName>
</protein>
<evidence type="ECO:0000313" key="4">
    <source>
        <dbReference type="Proteomes" id="UP000325286"/>
    </source>
</evidence>
<dbReference type="AlphaFoldDB" id="A0A5B9QQJ9"/>
<dbReference type="KEGG" id="rul:UC8_33070"/>
<feature type="compositionally biased region" description="Basic and acidic residues" evidence="1">
    <location>
        <begin position="126"/>
        <end position="143"/>
    </location>
</feature>
<feature type="region of interest" description="Disordered" evidence="1">
    <location>
        <begin position="108"/>
        <end position="248"/>
    </location>
</feature>
<keyword evidence="4" id="KW-1185">Reference proteome</keyword>
<accession>A0A5B9QQJ9</accession>
<keyword evidence="2" id="KW-0732">Signal</keyword>
<evidence type="ECO:0000313" key="3">
    <source>
        <dbReference type="EMBL" id="QEG41288.1"/>
    </source>
</evidence>
<dbReference type="Proteomes" id="UP000325286">
    <property type="component" value="Chromosome"/>
</dbReference>
<feature type="compositionally biased region" description="Pro residues" evidence="1">
    <location>
        <begin position="194"/>
        <end position="208"/>
    </location>
</feature>